<evidence type="ECO:0000313" key="3">
    <source>
        <dbReference type="Proteomes" id="UP001642484"/>
    </source>
</evidence>
<feature type="compositionally biased region" description="Pro residues" evidence="1">
    <location>
        <begin position="85"/>
        <end position="96"/>
    </location>
</feature>
<gene>
    <name evidence="2" type="ORF">CCMP2556_LOCUS23869</name>
</gene>
<proteinExistence type="predicted"/>
<dbReference type="EMBL" id="CAXAMN010015446">
    <property type="protein sequence ID" value="CAK9045796.1"/>
    <property type="molecule type" value="Genomic_DNA"/>
</dbReference>
<organism evidence="2 3">
    <name type="scientific">Durusdinium trenchii</name>
    <dbReference type="NCBI Taxonomy" id="1381693"/>
    <lineage>
        <taxon>Eukaryota</taxon>
        <taxon>Sar</taxon>
        <taxon>Alveolata</taxon>
        <taxon>Dinophyceae</taxon>
        <taxon>Suessiales</taxon>
        <taxon>Symbiodiniaceae</taxon>
        <taxon>Durusdinium</taxon>
    </lineage>
</organism>
<name>A0ABP0M2V2_9DINO</name>
<protein>
    <submittedName>
        <fullName evidence="2">Uncharacterized protein</fullName>
    </submittedName>
</protein>
<evidence type="ECO:0000256" key="1">
    <source>
        <dbReference type="SAM" id="MobiDB-lite"/>
    </source>
</evidence>
<comment type="caution">
    <text evidence="2">The sequence shown here is derived from an EMBL/GenBank/DDBJ whole genome shotgun (WGS) entry which is preliminary data.</text>
</comment>
<reference evidence="2 3" key="1">
    <citation type="submission" date="2024-02" db="EMBL/GenBank/DDBJ databases">
        <authorList>
            <person name="Chen Y."/>
            <person name="Shah S."/>
            <person name="Dougan E. K."/>
            <person name="Thang M."/>
            <person name="Chan C."/>
        </authorList>
    </citation>
    <scope>NUCLEOTIDE SEQUENCE [LARGE SCALE GENOMIC DNA]</scope>
</reference>
<feature type="region of interest" description="Disordered" evidence="1">
    <location>
        <begin position="68"/>
        <end position="102"/>
    </location>
</feature>
<keyword evidence="3" id="KW-1185">Reference proteome</keyword>
<evidence type="ECO:0000313" key="2">
    <source>
        <dbReference type="EMBL" id="CAK9045796.1"/>
    </source>
</evidence>
<dbReference type="Proteomes" id="UP001642484">
    <property type="component" value="Unassembled WGS sequence"/>
</dbReference>
<sequence length="166" mass="17983">MGSQCSVEPSDFNEQRYKDCCHLEGETPIEIRIGGRQANGMAGWFQTGPHPCASPQSVPQKLAATAFLPEAEKPPMPRGVSSSRLPPPVMSDPPRSPSDSNGFLVDDFVVPPDTVNGHPGLQNSAAMRVLQSMNAGSERRHFPEIVRLQQSGLDMVTEDSLCKVPM</sequence>
<accession>A0ABP0M2V2</accession>